<dbReference type="PANTHER" id="PTHR12224">
    <property type="entry name" value="BETA-1,4-MANNOSYL-GLYCOPROTEIN BETA-1,4-N-ACETYLGLUCOSAMINYL-TRANSFERASE"/>
    <property type="match status" value="1"/>
</dbReference>
<dbReference type="EMBL" id="QDKP01000058">
    <property type="protein sequence ID" value="PVM74031.1"/>
    <property type="molecule type" value="Genomic_DNA"/>
</dbReference>
<dbReference type="PANTHER" id="PTHR12224:SF0">
    <property type="entry name" value="BETA-1,4-MANNOSYL-GLYCOPROTEIN 4-BETA-N-ACETYLGLUCOSAMINYLTRANSFERASE"/>
    <property type="match status" value="1"/>
</dbReference>
<dbReference type="Pfam" id="PF04724">
    <property type="entry name" value="Glyco_transf_17"/>
    <property type="match status" value="1"/>
</dbReference>
<proteinExistence type="predicted"/>
<reference evidence="1 2" key="1">
    <citation type="submission" date="2018-04" db="EMBL/GenBank/DDBJ databases">
        <title>The genome sequence of Caulobacter sp. 736.</title>
        <authorList>
            <person name="Gao J."/>
            <person name="Sun J."/>
        </authorList>
    </citation>
    <scope>NUCLEOTIDE SEQUENCE [LARGE SCALE GENOMIC DNA]</scope>
    <source>
        <strain evidence="1 2">736</strain>
    </source>
</reference>
<protein>
    <recommendedName>
        <fullName evidence="3">Glycosyltransferase family 17</fullName>
    </recommendedName>
</protein>
<evidence type="ECO:0000313" key="1">
    <source>
        <dbReference type="EMBL" id="PVM74031.1"/>
    </source>
</evidence>
<dbReference type="GO" id="GO:0003830">
    <property type="term" value="F:beta-1,4-mannosylglycoprotein 4-beta-N-acetylglucosaminyltransferase activity"/>
    <property type="evidence" value="ECO:0007669"/>
    <property type="project" value="InterPro"/>
</dbReference>
<evidence type="ECO:0000313" key="2">
    <source>
        <dbReference type="Proteomes" id="UP000244913"/>
    </source>
</evidence>
<name>A0A2T9J1R8_9CAUL</name>
<dbReference type="InterPro" id="IPR006813">
    <property type="entry name" value="Glyco_trans_17"/>
</dbReference>
<dbReference type="GO" id="GO:0016020">
    <property type="term" value="C:membrane"/>
    <property type="evidence" value="ECO:0007669"/>
    <property type="project" value="InterPro"/>
</dbReference>
<gene>
    <name evidence="1" type="ORF">DDF65_20725</name>
</gene>
<dbReference type="AlphaFoldDB" id="A0A2T9J1R8"/>
<sequence length="315" mass="35756">MAGVQDRRPAREAAVVIIDACTFYNEFGLLKLRMATLAHVVDKFVVVEMGVTHSGVRKGFVLEDYLDQLPVPRERICYVKLCDWPRVNPRHEADRWVLENFQRNAITRGLEMIGAGKDDTVIISDVDEIPDPAAIPVAVAALRTKPFAVLVQVYRKHFINGLPHAYVNSPLWLGSVLCRVGQLDTLDATACRRGDGDRAAFLWTDGAMRADTAYITRGGWHLTYMGGVDAVRLKLESIVEGLEAHQPKAFFVPQRSRHNFRDGRTPQVERWLAETDIGIVPRRPLSTPELRYLPEPVLTDPTEWEWLWWYAQTID</sequence>
<dbReference type="Proteomes" id="UP000244913">
    <property type="component" value="Unassembled WGS sequence"/>
</dbReference>
<organism evidence="1 2">
    <name type="scientific">Caulobacter radicis</name>
    <dbReference type="NCBI Taxonomy" id="2172650"/>
    <lineage>
        <taxon>Bacteria</taxon>
        <taxon>Pseudomonadati</taxon>
        <taxon>Pseudomonadota</taxon>
        <taxon>Alphaproteobacteria</taxon>
        <taxon>Caulobacterales</taxon>
        <taxon>Caulobacteraceae</taxon>
        <taxon>Caulobacter</taxon>
    </lineage>
</organism>
<evidence type="ECO:0008006" key="3">
    <source>
        <dbReference type="Google" id="ProtNLM"/>
    </source>
</evidence>
<accession>A0A2T9J1R8</accession>
<keyword evidence="2" id="KW-1185">Reference proteome</keyword>
<dbReference type="GO" id="GO:0006044">
    <property type="term" value="P:N-acetylglucosamine metabolic process"/>
    <property type="evidence" value="ECO:0007669"/>
    <property type="project" value="TreeGrafter"/>
</dbReference>
<comment type="caution">
    <text evidence="1">The sequence shown here is derived from an EMBL/GenBank/DDBJ whole genome shotgun (WGS) entry which is preliminary data.</text>
</comment>